<dbReference type="InterPro" id="IPR037066">
    <property type="entry name" value="Plug_dom_sf"/>
</dbReference>
<accession>A0ABV7UH10</accession>
<evidence type="ECO:0000256" key="3">
    <source>
        <dbReference type="ARBA" id="ARBA00022452"/>
    </source>
</evidence>
<evidence type="ECO:0000313" key="13">
    <source>
        <dbReference type="EMBL" id="MFC3637442.1"/>
    </source>
</evidence>
<reference evidence="14" key="1">
    <citation type="journal article" date="2019" name="Int. J. Syst. Evol. Microbiol.">
        <title>The Global Catalogue of Microorganisms (GCM) 10K type strain sequencing project: providing services to taxonomists for standard genome sequencing and annotation.</title>
        <authorList>
            <consortium name="The Broad Institute Genomics Platform"/>
            <consortium name="The Broad Institute Genome Sequencing Center for Infectious Disease"/>
            <person name="Wu L."/>
            <person name="Ma J."/>
        </authorList>
    </citation>
    <scope>NUCLEOTIDE SEQUENCE [LARGE SCALE GENOMIC DNA]</scope>
    <source>
        <strain evidence="14">KCTC 42282</strain>
    </source>
</reference>
<evidence type="ECO:0000256" key="8">
    <source>
        <dbReference type="PROSITE-ProRule" id="PRU01360"/>
    </source>
</evidence>
<evidence type="ECO:0000256" key="6">
    <source>
        <dbReference type="ARBA" id="ARBA00023136"/>
    </source>
</evidence>
<keyword evidence="2 8" id="KW-0813">Transport</keyword>
<evidence type="ECO:0000313" key="14">
    <source>
        <dbReference type="Proteomes" id="UP001595704"/>
    </source>
</evidence>
<dbReference type="Pfam" id="PF00593">
    <property type="entry name" value="TonB_dep_Rec_b-barrel"/>
    <property type="match status" value="1"/>
</dbReference>
<dbReference type="Gene3D" id="2.170.130.10">
    <property type="entry name" value="TonB-dependent receptor, plug domain"/>
    <property type="match status" value="1"/>
</dbReference>
<dbReference type="RefSeq" id="WP_376853110.1">
    <property type="nucleotide sequence ID" value="NZ_JBHRYC010000038.1"/>
</dbReference>
<gene>
    <name evidence="13" type="ORF">ACFONL_08600</name>
</gene>
<keyword evidence="13" id="KW-0675">Receptor</keyword>
<dbReference type="Gene3D" id="2.40.170.20">
    <property type="entry name" value="TonB-dependent receptor, beta-barrel domain"/>
    <property type="match status" value="1"/>
</dbReference>
<evidence type="ECO:0000256" key="7">
    <source>
        <dbReference type="ARBA" id="ARBA00023237"/>
    </source>
</evidence>
<dbReference type="Pfam" id="PF07715">
    <property type="entry name" value="Plug"/>
    <property type="match status" value="1"/>
</dbReference>
<keyword evidence="5 9" id="KW-0798">TonB box</keyword>
<evidence type="ECO:0000256" key="2">
    <source>
        <dbReference type="ARBA" id="ARBA00022448"/>
    </source>
</evidence>
<dbReference type="InterPro" id="IPR000531">
    <property type="entry name" value="Beta-barrel_TonB"/>
</dbReference>
<evidence type="ECO:0000259" key="11">
    <source>
        <dbReference type="Pfam" id="PF00593"/>
    </source>
</evidence>
<dbReference type="InterPro" id="IPR012910">
    <property type="entry name" value="Plug_dom"/>
</dbReference>
<keyword evidence="7 8" id="KW-0998">Cell outer membrane</keyword>
<feature type="region of interest" description="Disordered" evidence="10">
    <location>
        <begin position="375"/>
        <end position="397"/>
    </location>
</feature>
<evidence type="ECO:0000256" key="1">
    <source>
        <dbReference type="ARBA" id="ARBA00004571"/>
    </source>
</evidence>
<proteinExistence type="inferred from homology"/>
<keyword evidence="6 8" id="KW-0472">Membrane</keyword>
<sequence>MSLYVPFPAASAVSRQSQAMPAQGRMMAERTGAACDRNLRRLRAGKLAGVALLALSVASHPGAAAAAGEADAAGRGNAQVIDLPTIDVTADTPVSARQNTGAGQDPVPGMLIVPLRPFAPVSVVSRSDIERNQPQSLGEAVADIPGVSATTFAPGASRPVIRGLDNFRVSIQENGVGASGVSALGEDHAAPVNPLTAERIEVIRGPATLRFGSQAIGGVVSLDNNRIPEKVVSGFNARIMNGVSSSNRGYSSAGEVNAGAGNVAVHADFFRQKSGDYATPDGRQANSGVNSGGAAIGGSVITDSGFIGLAYSHLSSNYQIPGGESAALRSRIDMVEDRIVLKGEHRPASAWIDAIRFWAGASSYRHREYGLAHESHDHGHDDHDHDAHDHDVHGHDDHNHDLGGGAVAAAGETLHSTFYNRQQEARVEAQHTPWSSALGTWSGAFGVHGARQKLNATGEGGGMISPAETRSIAAYLFEELKINDSWRLQFAGRMGYVNVDGSAAQFPADYLPDGVEPALSPRSRDFAPKSVSAGVQYTLPWHNIVATLNAQYVERAPTAAELFSRGAHHASGTFEIGDPNLKIERARTVEFSLKKADGPVRFEGSVYHTKYSGFIYKRLTGVDCGDTFASCGHDDELRQIVYSQQGATFTGAEFIGQFDLAKLGDGAVGVEGRYDYVRAKFDDGAWVPRLPQQRLGGGVYYRSDALFARVLLTHAFAQKDVAEYETRTPGYNNLKAELNYRVKLPANGVGAKEAVFGIVGDNLLNDRMRNSVSFKKDEVLLPGRTVRAHVTVSF</sequence>
<evidence type="ECO:0000259" key="12">
    <source>
        <dbReference type="Pfam" id="PF07715"/>
    </source>
</evidence>
<feature type="domain" description="TonB-dependent receptor-like beta-barrel" evidence="11">
    <location>
        <begin position="329"/>
        <end position="743"/>
    </location>
</feature>
<comment type="subcellular location">
    <subcellularLocation>
        <location evidence="1 8">Cell outer membrane</location>
        <topology evidence="1 8">Multi-pass membrane protein</topology>
    </subcellularLocation>
</comment>
<comment type="similarity">
    <text evidence="8 9">Belongs to the TonB-dependent receptor family.</text>
</comment>
<evidence type="ECO:0000256" key="9">
    <source>
        <dbReference type="RuleBase" id="RU003357"/>
    </source>
</evidence>
<comment type="caution">
    <text evidence="13">The sequence shown here is derived from an EMBL/GenBank/DDBJ whole genome shotgun (WGS) entry which is preliminary data.</text>
</comment>
<feature type="domain" description="TonB-dependent receptor plug" evidence="12">
    <location>
        <begin position="119"/>
        <end position="219"/>
    </location>
</feature>
<dbReference type="Proteomes" id="UP001595704">
    <property type="component" value="Unassembled WGS sequence"/>
</dbReference>
<keyword evidence="3 8" id="KW-1134">Transmembrane beta strand</keyword>
<dbReference type="PROSITE" id="PS52016">
    <property type="entry name" value="TONB_DEPENDENT_REC_3"/>
    <property type="match status" value="1"/>
</dbReference>
<dbReference type="SUPFAM" id="SSF56935">
    <property type="entry name" value="Porins"/>
    <property type="match status" value="1"/>
</dbReference>
<dbReference type="PANTHER" id="PTHR30069">
    <property type="entry name" value="TONB-DEPENDENT OUTER MEMBRANE RECEPTOR"/>
    <property type="match status" value="1"/>
</dbReference>
<name>A0ABV7UH10_9HYPH</name>
<protein>
    <submittedName>
        <fullName evidence="13">TonB-dependent receptor</fullName>
    </submittedName>
</protein>
<dbReference type="InterPro" id="IPR039426">
    <property type="entry name" value="TonB-dep_rcpt-like"/>
</dbReference>
<evidence type="ECO:0000256" key="4">
    <source>
        <dbReference type="ARBA" id="ARBA00022692"/>
    </source>
</evidence>
<organism evidence="13 14">
    <name type="scientific">Camelimonas fluminis</name>
    <dbReference type="NCBI Taxonomy" id="1576911"/>
    <lineage>
        <taxon>Bacteria</taxon>
        <taxon>Pseudomonadati</taxon>
        <taxon>Pseudomonadota</taxon>
        <taxon>Alphaproteobacteria</taxon>
        <taxon>Hyphomicrobiales</taxon>
        <taxon>Chelatococcaceae</taxon>
        <taxon>Camelimonas</taxon>
    </lineage>
</organism>
<dbReference type="PANTHER" id="PTHR30069:SF40">
    <property type="entry name" value="TONB-DEPENDENT RECEPTOR NMB0964-RELATED"/>
    <property type="match status" value="1"/>
</dbReference>
<dbReference type="EMBL" id="JBHRYC010000038">
    <property type="protein sequence ID" value="MFC3637442.1"/>
    <property type="molecule type" value="Genomic_DNA"/>
</dbReference>
<dbReference type="InterPro" id="IPR036942">
    <property type="entry name" value="Beta-barrel_TonB_sf"/>
</dbReference>
<keyword evidence="14" id="KW-1185">Reference proteome</keyword>
<keyword evidence="4 8" id="KW-0812">Transmembrane</keyword>
<evidence type="ECO:0000256" key="5">
    <source>
        <dbReference type="ARBA" id="ARBA00023077"/>
    </source>
</evidence>
<evidence type="ECO:0000256" key="10">
    <source>
        <dbReference type="SAM" id="MobiDB-lite"/>
    </source>
</evidence>